<gene>
    <name evidence="2" type="ORF">IE90_02015</name>
</gene>
<dbReference type="AlphaFoldDB" id="A0AB34R634"/>
<evidence type="ECO:0000313" key="3">
    <source>
        <dbReference type="Proteomes" id="UP000031937"/>
    </source>
</evidence>
<dbReference type="InterPro" id="IPR052564">
    <property type="entry name" value="N-acetyltrans/Recomb-assoc"/>
</dbReference>
<dbReference type="PANTHER" id="PTHR43451">
    <property type="entry name" value="ACETYLTRANSFERASE (GNAT) FAMILY PROTEIN"/>
    <property type="match status" value="1"/>
</dbReference>
<dbReference type="InterPro" id="IPR016181">
    <property type="entry name" value="Acyl_CoA_acyltransferase"/>
</dbReference>
<evidence type="ECO:0000259" key="1">
    <source>
        <dbReference type="PROSITE" id="PS51186"/>
    </source>
</evidence>
<dbReference type="InterPro" id="IPR000182">
    <property type="entry name" value="GNAT_dom"/>
</dbReference>
<reference evidence="2 3" key="1">
    <citation type="submission" date="2014-07" db="EMBL/GenBank/DDBJ databases">
        <title>Porphyromonadaceae bacterium OUH 334697 = ATCC BAA-2682 = DSM 28341 draft genome.</title>
        <authorList>
            <person name="Sydenham T.V."/>
            <person name="Hasman H."/>
            <person name="Justesen U.S."/>
        </authorList>
    </citation>
    <scope>NUCLEOTIDE SEQUENCE [LARGE SCALE GENOMIC DNA]</scope>
    <source>
        <strain evidence="2 3">OUH 334697</strain>
    </source>
</reference>
<organism evidence="2 3">
    <name type="scientific">Sanguibacteroides justesenii</name>
    <dbReference type="NCBI Taxonomy" id="1547597"/>
    <lineage>
        <taxon>Bacteria</taxon>
        <taxon>Pseudomonadati</taxon>
        <taxon>Bacteroidota</taxon>
        <taxon>Bacteroidia</taxon>
        <taxon>Bacteroidales</taxon>
        <taxon>Porphyromonadaceae</taxon>
        <taxon>Sanguibacteroides</taxon>
    </lineage>
</organism>
<name>A0AB34R634_9PORP</name>
<dbReference type="SUPFAM" id="SSF55729">
    <property type="entry name" value="Acyl-CoA N-acyltransferases (Nat)"/>
    <property type="match status" value="1"/>
</dbReference>
<dbReference type="EMBL" id="JPIT01000008">
    <property type="protein sequence ID" value="KIO46824.1"/>
    <property type="molecule type" value="Genomic_DNA"/>
</dbReference>
<protein>
    <submittedName>
        <fullName evidence="2">Acetyltransferase</fullName>
    </submittedName>
</protein>
<dbReference type="CDD" id="cd04301">
    <property type="entry name" value="NAT_SF"/>
    <property type="match status" value="1"/>
</dbReference>
<dbReference type="GO" id="GO:0016747">
    <property type="term" value="F:acyltransferase activity, transferring groups other than amino-acyl groups"/>
    <property type="evidence" value="ECO:0007669"/>
    <property type="project" value="InterPro"/>
</dbReference>
<dbReference type="PANTHER" id="PTHR43451:SF1">
    <property type="entry name" value="ACETYLTRANSFERASE"/>
    <property type="match status" value="1"/>
</dbReference>
<accession>A0AB34R634</accession>
<dbReference type="PROSITE" id="PS51186">
    <property type="entry name" value="GNAT"/>
    <property type="match status" value="1"/>
</dbReference>
<feature type="domain" description="N-acetyltransferase" evidence="1">
    <location>
        <begin position="6"/>
        <end position="160"/>
    </location>
</feature>
<evidence type="ECO:0000313" key="2">
    <source>
        <dbReference type="EMBL" id="KIO46824.1"/>
    </source>
</evidence>
<dbReference type="Proteomes" id="UP000031937">
    <property type="component" value="Unassembled WGS sequence"/>
</dbReference>
<comment type="caution">
    <text evidence="2">The sequence shown here is derived from an EMBL/GenBank/DDBJ whole genome shotgun (WGS) entry which is preliminary data.</text>
</comment>
<proteinExistence type="predicted"/>
<sequence length="269" mass="31133">MKLCPFSIRQATHDDITEIKELFKSTVLTINKHDYSQEEVEDWASCGEDISKISEMIETHYFIVAINRPSQIVGFSSITSQGYLHSMFVHKDFQGKGIATLLLDDIEQFAKGNGITKITSEVSLTARRFFEKQGYIVTTEQKRQANKLCLTNFWMAKEMRIMRPYDGRVPACGVFCGGCPTYTREKKPCKGAELNRVRCDKCSTFHLCCIQKKITHCYQCSLFPCAKFKGFTKRWLKYGQDFIENQKLLKQIGETEFLKFYNKKTSNEY</sequence>
<dbReference type="Gene3D" id="3.40.630.30">
    <property type="match status" value="1"/>
</dbReference>
<dbReference type="Pfam" id="PF13673">
    <property type="entry name" value="Acetyltransf_10"/>
    <property type="match status" value="1"/>
</dbReference>